<name>A0A426DM09_9FIRM</name>
<keyword evidence="7" id="KW-1185">Reference proteome</keyword>
<dbReference type="RefSeq" id="WP_125128978.1">
    <property type="nucleotide sequence ID" value="NZ_RHJS01000002.1"/>
</dbReference>
<feature type="signal peptide" evidence="5">
    <location>
        <begin position="1"/>
        <end position="26"/>
    </location>
</feature>
<comment type="subcellular location">
    <subcellularLocation>
        <location evidence="1">Cell envelope</location>
    </subcellularLocation>
</comment>
<dbReference type="InterPro" id="IPR006059">
    <property type="entry name" value="SBP"/>
</dbReference>
<keyword evidence="4 5" id="KW-0732">Signal</keyword>
<dbReference type="GO" id="GO:0030313">
    <property type="term" value="C:cell envelope"/>
    <property type="evidence" value="ECO:0007669"/>
    <property type="project" value="UniProtKB-SubCell"/>
</dbReference>
<sequence>MKRNKRGRIRKSAVLCLAGAAVLLTAACGDKEKASSNLIKNDEKDNKVVNLFGPMEKTKPNAKNAARSAFDLTVAMAEEQLGLIVEYRTYTADDYQDKTYDDVGIDRVRNDMDDLYLLNPDTIQILGSEGELLDLSGLECVKNLRDVVKTANEVDGKLVAIPQEVVANGLFVNKDMFDQYELELPETPEDLLECCRVFKENGIQTPIGANRWWLENFVFAQAYADLYNGGNTAAEIEALNKGESKYSDYMRPGFEFLQKLIDLGYVDAEKALVSEAIEGEGPDFLAQKIPIVMAYWGAANSDTAYGKTDFELQVIGFPSSRGPMPVVSVTGYAVGANAEHMEDALDVLEIVLSDEALQLYAENNKVISPSKNVEVECIDALKPLNNKIKENVYVLGSNAGMKVEQWGNTCLIVRKLLEGASVDECMAEFDKLQEESLKQ</sequence>
<organism evidence="6 7">
    <name type="scientific">Schaedlerella arabinosiphila</name>
    <dbReference type="NCBI Taxonomy" id="2044587"/>
    <lineage>
        <taxon>Bacteria</taxon>
        <taxon>Bacillati</taxon>
        <taxon>Bacillota</taxon>
        <taxon>Clostridia</taxon>
        <taxon>Lachnospirales</taxon>
        <taxon>Lachnospiraceae</taxon>
        <taxon>Schaedlerella</taxon>
    </lineage>
</organism>
<dbReference type="PANTHER" id="PTHR43649:SF31">
    <property type="entry name" value="SN-GLYCEROL-3-PHOSPHATE-BINDING PERIPLASMIC PROTEIN UGPB"/>
    <property type="match status" value="1"/>
</dbReference>
<dbReference type="Gene3D" id="3.40.190.10">
    <property type="entry name" value="Periplasmic binding protein-like II"/>
    <property type="match status" value="2"/>
</dbReference>
<comment type="caution">
    <text evidence="6">The sequence shown here is derived from an EMBL/GenBank/DDBJ whole genome shotgun (WGS) entry which is preliminary data.</text>
</comment>
<proteinExistence type="inferred from homology"/>
<dbReference type="SUPFAM" id="SSF53850">
    <property type="entry name" value="Periplasmic binding protein-like II"/>
    <property type="match status" value="1"/>
</dbReference>
<dbReference type="InterPro" id="IPR050490">
    <property type="entry name" value="Bact_solute-bd_prot1"/>
</dbReference>
<dbReference type="PROSITE" id="PS51257">
    <property type="entry name" value="PROKAR_LIPOPROTEIN"/>
    <property type="match status" value="1"/>
</dbReference>
<evidence type="ECO:0000256" key="1">
    <source>
        <dbReference type="ARBA" id="ARBA00004196"/>
    </source>
</evidence>
<evidence type="ECO:0000256" key="2">
    <source>
        <dbReference type="ARBA" id="ARBA00008520"/>
    </source>
</evidence>
<reference evidence="6" key="1">
    <citation type="submission" date="2018-10" db="EMBL/GenBank/DDBJ databases">
        <title>Schaedlerella arabinophila gen. nov. sp. nov., isolated from the mouse intestinal tract and comparative analysis with the genome of the closely related altered Schaedler flora strain ASF502.</title>
        <authorList>
            <person name="Miyake S."/>
            <person name="Soh M."/>
            <person name="Seedorf H."/>
        </authorList>
    </citation>
    <scope>NUCLEOTIDE SEQUENCE [LARGE SCALE GENOMIC DNA]</scope>
    <source>
        <strain evidence="6">DSM 106076</strain>
    </source>
</reference>
<evidence type="ECO:0000313" key="6">
    <source>
        <dbReference type="EMBL" id="RRK33768.1"/>
    </source>
</evidence>
<dbReference type="Pfam" id="PF01547">
    <property type="entry name" value="SBP_bac_1"/>
    <property type="match status" value="1"/>
</dbReference>
<accession>A0A426DM09</accession>
<gene>
    <name evidence="6" type="ORF">EBB54_22180</name>
</gene>
<feature type="chain" id="PRO_5039195009" evidence="5">
    <location>
        <begin position="27"/>
        <end position="439"/>
    </location>
</feature>
<dbReference type="AlphaFoldDB" id="A0A426DM09"/>
<evidence type="ECO:0000256" key="5">
    <source>
        <dbReference type="SAM" id="SignalP"/>
    </source>
</evidence>
<comment type="similarity">
    <text evidence="2">Belongs to the bacterial solute-binding protein 1 family.</text>
</comment>
<dbReference type="Proteomes" id="UP000274920">
    <property type="component" value="Unassembled WGS sequence"/>
</dbReference>
<protein>
    <submittedName>
        <fullName evidence="6">Extracellular solute-binding protein</fullName>
    </submittedName>
</protein>
<evidence type="ECO:0000256" key="3">
    <source>
        <dbReference type="ARBA" id="ARBA00022448"/>
    </source>
</evidence>
<dbReference type="PANTHER" id="PTHR43649">
    <property type="entry name" value="ARABINOSE-BINDING PROTEIN-RELATED"/>
    <property type="match status" value="1"/>
</dbReference>
<keyword evidence="3" id="KW-0813">Transport</keyword>
<evidence type="ECO:0000313" key="7">
    <source>
        <dbReference type="Proteomes" id="UP000274920"/>
    </source>
</evidence>
<dbReference type="EMBL" id="RHJS01000002">
    <property type="protein sequence ID" value="RRK33768.1"/>
    <property type="molecule type" value="Genomic_DNA"/>
</dbReference>
<evidence type="ECO:0000256" key="4">
    <source>
        <dbReference type="ARBA" id="ARBA00022729"/>
    </source>
</evidence>